<evidence type="ECO:0000313" key="2">
    <source>
        <dbReference type="EMBL" id="CAE7576064.1"/>
    </source>
</evidence>
<keyword evidence="3" id="KW-1185">Reference proteome</keyword>
<evidence type="ECO:0000313" key="3">
    <source>
        <dbReference type="Proteomes" id="UP000604046"/>
    </source>
</evidence>
<protein>
    <submittedName>
        <fullName evidence="2">Uncharacterized protein</fullName>
    </submittedName>
</protein>
<gene>
    <name evidence="2" type="ORF">SNAT2548_LOCUS32860</name>
</gene>
<proteinExistence type="predicted"/>
<feature type="compositionally biased region" description="Basic and acidic residues" evidence="1">
    <location>
        <begin position="87"/>
        <end position="101"/>
    </location>
</feature>
<feature type="region of interest" description="Disordered" evidence="1">
    <location>
        <begin position="83"/>
        <end position="122"/>
    </location>
</feature>
<organism evidence="2 3">
    <name type="scientific">Symbiodinium natans</name>
    <dbReference type="NCBI Taxonomy" id="878477"/>
    <lineage>
        <taxon>Eukaryota</taxon>
        <taxon>Sar</taxon>
        <taxon>Alveolata</taxon>
        <taxon>Dinophyceae</taxon>
        <taxon>Suessiales</taxon>
        <taxon>Symbiodiniaceae</taxon>
        <taxon>Symbiodinium</taxon>
    </lineage>
</organism>
<reference evidence="2" key="1">
    <citation type="submission" date="2021-02" db="EMBL/GenBank/DDBJ databases">
        <authorList>
            <person name="Dougan E. K."/>
            <person name="Rhodes N."/>
            <person name="Thang M."/>
            <person name="Chan C."/>
        </authorList>
    </citation>
    <scope>NUCLEOTIDE SEQUENCE</scope>
</reference>
<dbReference type="EMBL" id="CAJNDS010002731">
    <property type="protein sequence ID" value="CAE7576064.1"/>
    <property type="molecule type" value="Genomic_DNA"/>
</dbReference>
<evidence type="ECO:0000256" key="1">
    <source>
        <dbReference type="SAM" id="MobiDB-lite"/>
    </source>
</evidence>
<accession>A0A812UND7</accession>
<name>A0A812UND7_9DINO</name>
<sequence>MLGYSTADAKAARAKAARAKAAKAKAAKAKARRDTRHCDSIERASFALPTRAPAALPGMPTLQVWRRELRGLCMDLAELGIGQGQRTARDTARRGAREARRGSGVQAMGPWSGPGAALSTAP</sequence>
<comment type="caution">
    <text evidence="2">The sequence shown here is derived from an EMBL/GenBank/DDBJ whole genome shotgun (WGS) entry which is preliminary data.</text>
</comment>
<dbReference type="Proteomes" id="UP000604046">
    <property type="component" value="Unassembled WGS sequence"/>
</dbReference>
<dbReference type="AlphaFoldDB" id="A0A812UND7"/>